<evidence type="ECO:0000256" key="5">
    <source>
        <dbReference type="ARBA" id="ARBA00023136"/>
    </source>
</evidence>
<dbReference type="GO" id="GO:0005886">
    <property type="term" value="C:plasma membrane"/>
    <property type="evidence" value="ECO:0007669"/>
    <property type="project" value="TreeGrafter"/>
</dbReference>
<keyword evidence="2" id="KW-0813">Transport</keyword>
<dbReference type="AlphaFoldDB" id="A0AAQ3S6D1"/>
<dbReference type="PANTHER" id="PTHR23504">
    <property type="entry name" value="MAJOR FACILITATOR SUPERFAMILY DOMAIN-CONTAINING PROTEIN 10"/>
    <property type="match status" value="1"/>
</dbReference>
<dbReference type="Gene3D" id="1.20.1250.20">
    <property type="entry name" value="MFS general substrate transporter like domains"/>
    <property type="match status" value="1"/>
</dbReference>
<sequence length="995" mass="109962">MAAGRRQTAKTMAKESENLVLIPCEIVGGISDGPQYGGEAGYSGDHRGKHKEETAAIRRDLQRMMKRMGGGHSDHDEGSEGGSTSMNDNGGRTDNGGSNPNGGREAERFFDIQKVAEEDKIELAYMSMEGSSLKAALINRFGGGLRGTIYEQLATLRQEGTVEEFTRSYEILLGQTSGLSEELSLGFFLAGLRDDIKGQVRIQDPKDLEGAIRIARDVEDAISRARGGGWNGVNLNAVGPRASTIVVRGEVDRQPLNRSGGMEGSGSNLREGSVTANSVRGGLVGGGDNRGRIVRKLPYPEFLKSREEGRCFRCGDPFAPGHRCSEKSLQVLLLAEDKADEEDGVTQGGNQQEERMELSACSAEGLAQPKTMKLTGKIGEQQVVILIDCGASHNFVSRRVAVELELLLVTDTPPYTVSLGDGHRRVSRGRCEKVQIQMEEATVVEDLYVFELGGVDIILGMAWLAKLGDMVINWGKMSMAYVSEGKKVRVQGDPALSRQLVEPKEMMKVVDADSWFLVWEVGQMEKQKRDACAGELTGEQPTELLAGLQTHYLGCRERESLPPPCDIKHVYRKKFETLVWDPGLVETEENGEWVDRTVFTTVGRYRTVLTIIGRNQSVFTKVGRSRTILGAIGKEEEEGKIVEEELPLPKPPYLKWWTVASGLSSDGNKMTKRSQETKLFGTNLEDKVVLRVRVVINRVLVTLLGGYRVFCKAKLIACRERLCSQGGYAPNHIRCTVRDFNIAKTEADINSYAAYIGSSFMLGRCLTSVLWGVVADRYGRKPVMFTGVVVVVIFNTLFGRSTSFSMALTTRFLLGSLNGMHAPVKAYATEIFRDEHHALGLSTEGSRTLNRVRTAPTGVLLKASFISLDNSFDYNLMDCADLMKIGKVEFKLKLPIGLAEMQTSVDILLHVEPIKTIDIRCSDSDTYVLNDVLDTAFTCDNSEMFDRSFIHFDSAEPADPSPEWSCSCCRRELERSNSMQIWNPYTAELRMEQNQ</sequence>
<evidence type="ECO:0000256" key="3">
    <source>
        <dbReference type="ARBA" id="ARBA00022692"/>
    </source>
</evidence>
<organism evidence="8 9">
    <name type="scientific">Vigna mungo</name>
    <name type="common">Black gram</name>
    <name type="synonym">Phaseolus mungo</name>
    <dbReference type="NCBI Taxonomy" id="3915"/>
    <lineage>
        <taxon>Eukaryota</taxon>
        <taxon>Viridiplantae</taxon>
        <taxon>Streptophyta</taxon>
        <taxon>Embryophyta</taxon>
        <taxon>Tracheophyta</taxon>
        <taxon>Spermatophyta</taxon>
        <taxon>Magnoliopsida</taxon>
        <taxon>eudicotyledons</taxon>
        <taxon>Gunneridae</taxon>
        <taxon>Pentapetalae</taxon>
        <taxon>rosids</taxon>
        <taxon>fabids</taxon>
        <taxon>Fabales</taxon>
        <taxon>Fabaceae</taxon>
        <taxon>Papilionoideae</taxon>
        <taxon>50 kb inversion clade</taxon>
        <taxon>NPAAA clade</taxon>
        <taxon>indigoferoid/millettioid clade</taxon>
        <taxon>Phaseoleae</taxon>
        <taxon>Vigna</taxon>
    </lineage>
</organism>
<name>A0AAQ3S6D1_VIGMU</name>
<dbReference type="CDD" id="cd00303">
    <property type="entry name" value="retropepsin_like"/>
    <property type="match status" value="1"/>
</dbReference>
<feature type="transmembrane region" description="Helical" evidence="7">
    <location>
        <begin position="752"/>
        <end position="775"/>
    </location>
</feature>
<feature type="region of interest" description="Disordered" evidence="6">
    <location>
        <begin position="254"/>
        <end position="273"/>
    </location>
</feature>
<gene>
    <name evidence="8" type="ORF">V8G54_008376</name>
</gene>
<dbReference type="Pfam" id="PF07690">
    <property type="entry name" value="MFS_1"/>
    <property type="match status" value="1"/>
</dbReference>
<dbReference type="Pfam" id="PF08284">
    <property type="entry name" value="RVP_2"/>
    <property type="match status" value="1"/>
</dbReference>
<feature type="compositionally biased region" description="Polar residues" evidence="6">
    <location>
        <begin position="82"/>
        <end position="98"/>
    </location>
</feature>
<evidence type="ECO:0000256" key="6">
    <source>
        <dbReference type="SAM" id="MobiDB-lite"/>
    </source>
</evidence>
<dbReference type="InterPro" id="IPR011701">
    <property type="entry name" value="MFS"/>
</dbReference>
<dbReference type="InterPro" id="IPR036259">
    <property type="entry name" value="MFS_trans_sf"/>
</dbReference>
<reference evidence="8 9" key="1">
    <citation type="journal article" date="2023" name="Life. Sci Alliance">
        <title>Evolutionary insights into 3D genome organization and epigenetic landscape of Vigna mungo.</title>
        <authorList>
            <person name="Junaid A."/>
            <person name="Singh B."/>
            <person name="Bhatia S."/>
        </authorList>
    </citation>
    <scope>NUCLEOTIDE SEQUENCE [LARGE SCALE GENOMIC DNA]</scope>
    <source>
        <strain evidence="8">Urdbean</strain>
    </source>
</reference>
<protein>
    <submittedName>
        <fullName evidence="8">Uncharacterized protein</fullName>
    </submittedName>
</protein>
<evidence type="ECO:0000256" key="2">
    <source>
        <dbReference type="ARBA" id="ARBA00022448"/>
    </source>
</evidence>
<dbReference type="Proteomes" id="UP001374535">
    <property type="component" value="Chromosome 2"/>
</dbReference>
<evidence type="ECO:0000313" key="8">
    <source>
        <dbReference type="EMBL" id="WVZ21054.1"/>
    </source>
</evidence>
<evidence type="ECO:0000256" key="7">
    <source>
        <dbReference type="SAM" id="Phobius"/>
    </source>
</evidence>
<dbReference type="Gene3D" id="2.40.70.10">
    <property type="entry name" value="Acid Proteases"/>
    <property type="match status" value="1"/>
</dbReference>
<dbReference type="PANTHER" id="PTHR23504:SF114">
    <property type="entry name" value="PROTEIN ZINC INDUCED FACILITATOR-LIKE 1"/>
    <property type="match status" value="1"/>
</dbReference>
<comment type="subcellular location">
    <subcellularLocation>
        <location evidence="1">Membrane</location>
        <topology evidence="1">Multi-pass membrane protein</topology>
    </subcellularLocation>
</comment>
<dbReference type="EMBL" id="CP144699">
    <property type="protein sequence ID" value="WVZ21054.1"/>
    <property type="molecule type" value="Genomic_DNA"/>
</dbReference>
<keyword evidence="3 7" id="KW-0812">Transmembrane</keyword>
<keyword evidence="5 7" id="KW-0472">Membrane</keyword>
<dbReference type="GO" id="GO:0022821">
    <property type="term" value="F:solute:potassium antiporter activity"/>
    <property type="evidence" value="ECO:0007669"/>
    <property type="project" value="TreeGrafter"/>
</dbReference>
<dbReference type="GO" id="GO:0090333">
    <property type="term" value="P:regulation of stomatal closure"/>
    <property type="evidence" value="ECO:0007669"/>
    <property type="project" value="TreeGrafter"/>
</dbReference>
<dbReference type="SUPFAM" id="SSF103473">
    <property type="entry name" value="MFS general substrate transporter"/>
    <property type="match status" value="1"/>
</dbReference>
<evidence type="ECO:0000256" key="1">
    <source>
        <dbReference type="ARBA" id="ARBA00004141"/>
    </source>
</evidence>
<accession>A0AAQ3S6D1</accession>
<dbReference type="SUPFAM" id="SSF50630">
    <property type="entry name" value="Acid proteases"/>
    <property type="match status" value="1"/>
</dbReference>
<evidence type="ECO:0000313" key="9">
    <source>
        <dbReference type="Proteomes" id="UP001374535"/>
    </source>
</evidence>
<keyword evidence="9" id="KW-1185">Reference proteome</keyword>
<dbReference type="InterPro" id="IPR021109">
    <property type="entry name" value="Peptidase_aspartic_dom_sf"/>
</dbReference>
<proteinExistence type="predicted"/>
<feature type="transmembrane region" description="Helical" evidence="7">
    <location>
        <begin position="782"/>
        <end position="799"/>
    </location>
</feature>
<dbReference type="GO" id="GO:0009705">
    <property type="term" value="C:plant-type vacuole membrane"/>
    <property type="evidence" value="ECO:0007669"/>
    <property type="project" value="TreeGrafter"/>
</dbReference>
<evidence type="ECO:0000256" key="4">
    <source>
        <dbReference type="ARBA" id="ARBA00022989"/>
    </source>
</evidence>
<keyword evidence="4 7" id="KW-1133">Transmembrane helix</keyword>
<feature type="region of interest" description="Disordered" evidence="6">
    <location>
        <begin position="67"/>
        <end position="105"/>
    </location>
</feature>